<feature type="region of interest" description="Disordered" evidence="4">
    <location>
        <begin position="342"/>
        <end position="375"/>
    </location>
</feature>
<dbReference type="Proteomes" id="UP001500620">
    <property type="component" value="Unassembled WGS sequence"/>
</dbReference>
<organism evidence="6 7">
    <name type="scientific">Dactylosporangium darangshiense</name>
    <dbReference type="NCBI Taxonomy" id="579108"/>
    <lineage>
        <taxon>Bacteria</taxon>
        <taxon>Bacillati</taxon>
        <taxon>Actinomycetota</taxon>
        <taxon>Actinomycetes</taxon>
        <taxon>Micromonosporales</taxon>
        <taxon>Micromonosporaceae</taxon>
        <taxon>Dactylosporangium</taxon>
    </lineage>
</organism>
<keyword evidence="3" id="KW-0143">Chaperone</keyword>
<dbReference type="PANTHER" id="PTHR42749">
    <property type="entry name" value="CELL SHAPE-DETERMINING PROTEIN MREB"/>
    <property type="match status" value="1"/>
</dbReference>
<keyword evidence="5" id="KW-0812">Transmembrane</keyword>
<gene>
    <name evidence="6" type="ORF">GCM10022255_032400</name>
</gene>
<dbReference type="RefSeq" id="WP_345127535.1">
    <property type="nucleotide sequence ID" value="NZ_BAABAT010000007.1"/>
</dbReference>
<keyword evidence="2" id="KW-0067">ATP-binding</keyword>
<accession>A0ABP8D803</accession>
<evidence type="ECO:0000256" key="2">
    <source>
        <dbReference type="ARBA" id="ARBA00022840"/>
    </source>
</evidence>
<protein>
    <recommendedName>
        <fullName evidence="8">Molecular chaperone</fullName>
    </recommendedName>
</protein>
<sequence>MTGPGSRLGIDFGTSTTVAVLRRADGRAEQLLFDGSPLLPSAVLLGTDGRLYTGRDAAHLARSAPERLEPNPKRRIDERAVLLGDAEVPVTDLLAAVLGRVAAEAARAAGPVRAATLTHPVDWGPGRRAVLTAAAHRAGVADVDLIAEPVAAAVAFAALHGEAHFGGGHLLVYDLGAGTCDVTLLRRGPSGWEPVADAGLGNIGGLDVDAAIVAHLETVYGRLWTDPASRLRLWDDVRSAKEMLSRASGTVVMVPALGREVPLGREQLEELARPVLRPTVAMTAELLRTARVHPSQVGGVFLVGGSSRTPLVATLLHEALGIAPVVAEQPELVVANGALRSQPPSPLATPAAHPAPAAQPAPAAPAEPDPEPLPRVVPARRRRGLLPVLVAVVSLAVAFAAFATYMTITTNEDDGGGASGPSVAPAKYDLTKAPDDLCAILDLTPFAALYETPERPAVPSRNVNGQLGTASCEAVRVHQKGAIRAIFGASVSVRADPTLVPVDYRQIVADTARVNDAPAAVPGLGDESVVFAMKDSSKRLATDLTLVVGVRESNLVWTLRLTLTRSDAAGWSDKDRQDLRDRLVAVTRTALPKVTAALS</sequence>
<dbReference type="InterPro" id="IPR043129">
    <property type="entry name" value="ATPase_NBD"/>
</dbReference>
<dbReference type="InterPro" id="IPR013126">
    <property type="entry name" value="Hsp_70_fam"/>
</dbReference>
<keyword evidence="7" id="KW-1185">Reference proteome</keyword>
<feature type="transmembrane region" description="Helical" evidence="5">
    <location>
        <begin position="385"/>
        <end position="406"/>
    </location>
</feature>
<dbReference type="PANTHER" id="PTHR42749:SF1">
    <property type="entry name" value="CELL SHAPE-DETERMINING PROTEIN MREB"/>
    <property type="match status" value="1"/>
</dbReference>
<evidence type="ECO:0000256" key="3">
    <source>
        <dbReference type="ARBA" id="ARBA00023186"/>
    </source>
</evidence>
<dbReference type="EMBL" id="BAABAT010000007">
    <property type="protein sequence ID" value="GAA4249231.1"/>
    <property type="molecule type" value="Genomic_DNA"/>
</dbReference>
<evidence type="ECO:0000256" key="1">
    <source>
        <dbReference type="ARBA" id="ARBA00022741"/>
    </source>
</evidence>
<dbReference type="Gene3D" id="3.90.640.10">
    <property type="entry name" value="Actin, Chain A, domain 4"/>
    <property type="match status" value="1"/>
</dbReference>
<keyword evidence="5" id="KW-0472">Membrane</keyword>
<evidence type="ECO:0000313" key="6">
    <source>
        <dbReference type="EMBL" id="GAA4249231.1"/>
    </source>
</evidence>
<evidence type="ECO:0008006" key="8">
    <source>
        <dbReference type="Google" id="ProtNLM"/>
    </source>
</evidence>
<evidence type="ECO:0000256" key="5">
    <source>
        <dbReference type="SAM" id="Phobius"/>
    </source>
</evidence>
<reference evidence="7" key="1">
    <citation type="journal article" date="2019" name="Int. J. Syst. Evol. Microbiol.">
        <title>The Global Catalogue of Microorganisms (GCM) 10K type strain sequencing project: providing services to taxonomists for standard genome sequencing and annotation.</title>
        <authorList>
            <consortium name="The Broad Institute Genomics Platform"/>
            <consortium name="The Broad Institute Genome Sequencing Center for Infectious Disease"/>
            <person name="Wu L."/>
            <person name="Ma J."/>
        </authorList>
    </citation>
    <scope>NUCLEOTIDE SEQUENCE [LARGE SCALE GENOMIC DNA]</scope>
    <source>
        <strain evidence="7">JCM 17441</strain>
    </source>
</reference>
<evidence type="ECO:0000256" key="4">
    <source>
        <dbReference type="SAM" id="MobiDB-lite"/>
    </source>
</evidence>
<feature type="compositionally biased region" description="Pro residues" evidence="4">
    <location>
        <begin position="357"/>
        <end position="375"/>
    </location>
</feature>
<dbReference type="Gene3D" id="3.30.420.40">
    <property type="match status" value="2"/>
</dbReference>
<comment type="caution">
    <text evidence="6">The sequence shown here is derived from an EMBL/GenBank/DDBJ whole genome shotgun (WGS) entry which is preliminary data.</text>
</comment>
<dbReference type="PRINTS" id="PR00301">
    <property type="entry name" value="HEATSHOCK70"/>
</dbReference>
<dbReference type="Pfam" id="PF00012">
    <property type="entry name" value="HSP70"/>
    <property type="match status" value="1"/>
</dbReference>
<proteinExistence type="predicted"/>
<keyword evidence="5" id="KW-1133">Transmembrane helix</keyword>
<name>A0ABP8D803_9ACTN</name>
<dbReference type="SUPFAM" id="SSF53067">
    <property type="entry name" value="Actin-like ATPase domain"/>
    <property type="match status" value="2"/>
</dbReference>
<evidence type="ECO:0000313" key="7">
    <source>
        <dbReference type="Proteomes" id="UP001500620"/>
    </source>
</evidence>
<keyword evidence="1" id="KW-0547">Nucleotide-binding</keyword>